<reference evidence="11 12" key="1">
    <citation type="submission" date="2017-06" db="EMBL/GenBank/DDBJ databases">
        <title>Comparative genomic analysis of Ambrosia Fusariam Clade fungi.</title>
        <authorList>
            <person name="Stajich J.E."/>
            <person name="Carrillo J."/>
            <person name="Kijimoto T."/>
            <person name="Eskalen A."/>
            <person name="O'Donnell K."/>
            <person name="Kasson M."/>
        </authorList>
    </citation>
    <scope>NUCLEOTIDE SEQUENCE [LARGE SCALE GENOMIC DNA]</scope>
    <source>
        <strain evidence="11">UCR3666</strain>
    </source>
</reference>
<feature type="domain" description="Thiolase C-terminal" evidence="10">
    <location>
        <begin position="327"/>
        <end position="403"/>
    </location>
</feature>
<dbReference type="STRING" id="2010991.A0A3M2RHV9"/>
<evidence type="ECO:0000256" key="5">
    <source>
        <dbReference type="ARBA" id="ARBA00022958"/>
    </source>
</evidence>
<evidence type="ECO:0000313" key="11">
    <source>
        <dbReference type="EMBL" id="RMJ04804.1"/>
    </source>
</evidence>
<dbReference type="GO" id="GO:0020037">
    <property type="term" value="F:heme binding"/>
    <property type="evidence" value="ECO:0007669"/>
    <property type="project" value="InterPro"/>
</dbReference>
<accession>A0A3M2RHV9</accession>
<evidence type="ECO:0008006" key="13">
    <source>
        <dbReference type="Google" id="ProtNLM"/>
    </source>
</evidence>
<dbReference type="SUPFAM" id="SSF53901">
    <property type="entry name" value="Thiolase-like"/>
    <property type="match status" value="2"/>
</dbReference>
<evidence type="ECO:0000256" key="6">
    <source>
        <dbReference type="ARBA" id="ARBA00023315"/>
    </source>
</evidence>
<comment type="caution">
    <text evidence="11">The sequence shown here is derived from an EMBL/GenBank/DDBJ whole genome shotgun (WGS) entry which is preliminary data.</text>
</comment>
<dbReference type="GO" id="GO:0005777">
    <property type="term" value="C:peroxisome"/>
    <property type="evidence" value="ECO:0007669"/>
    <property type="project" value="TreeGrafter"/>
</dbReference>
<dbReference type="GO" id="GO:0016705">
    <property type="term" value="F:oxidoreductase activity, acting on paired donors, with incorporation or reduction of molecular oxygen"/>
    <property type="evidence" value="ECO:0007669"/>
    <property type="project" value="InterPro"/>
</dbReference>
<dbReference type="GO" id="GO:0010124">
    <property type="term" value="P:phenylacetate catabolic process"/>
    <property type="evidence" value="ECO:0007669"/>
    <property type="project" value="TreeGrafter"/>
</dbReference>
<dbReference type="InterPro" id="IPR036396">
    <property type="entry name" value="Cyt_P450_sf"/>
</dbReference>
<dbReference type="GO" id="GO:0006635">
    <property type="term" value="P:fatty acid beta-oxidation"/>
    <property type="evidence" value="ECO:0007669"/>
    <property type="project" value="TreeGrafter"/>
</dbReference>
<evidence type="ECO:0000256" key="1">
    <source>
        <dbReference type="ARBA" id="ARBA00001958"/>
    </source>
</evidence>
<dbReference type="Pfam" id="PF00108">
    <property type="entry name" value="Thiolase_N"/>
    <property type="match status" value="1"/>
</dbReference>
<dbReference type="AlphaFoldDB" id="A0A3M2RHV9"/>
<proteinExistence type="inferred from homology"/>
<evidence type="ECO:0000256" key="8">
    <source>
        <dbReference type="RuleBase" id="RU003557"/>
    </source>
</evidence>
<evidence type="ECO:0000313" key="12">
    <source>
        <dbReference type="Proteomes" id="UP000277212"/>
    </source>
</evidence>
<dbReference type="GO" id="GO:0003988">
    <property type="term" value="F:acetyl-CoA C-acyltransferase activity"/>
    <property type="evidence" value="ECO:0007669"/>
    <property type="project" value="UniProtKB-EC"/>
</dbReference>
<dbReference type="InterPro" id="IPR002155">
    <property type="entry name" value="Thiolase"/>
</dbReference>
<evidence type="ECO:0000256" key="4">
    <source>
        <dbReference type="ARBA" id="ARBA00022679"/>
    </source>
</evidence>
<dbReference type="InterPro" id="IPR050215">
    <property type="entry name" value="Thiolase-like_sf_Thiolase"/>
</dbReference>
<comment type="similarity">
    <text evidence="3 8">Belongs to the thiolase-like superfamily. Thiolase family.</text>
</comment>
<comment type="pathway">
    <text evidence="2">Lipid metabolism; fatty acid metabolism.</text>
</comment>
<evidence type="ECO:0000256" key="2">
    <source>
        <dbReference type="ARBA" id="ARBA00004872"/>
    </source>
</evidence>
<comment type="catalytic activity">
    <reaction evidence="7">
        <text>an acyl-CoA + acetyl-CoA = a 3-oxoacyl-CoA + CoA</text>
        <dbReference type="Rhea" id="RHEA:21564"/>
        <dbReference type="ChEBI" id="CHEBI:57287"/>
        <dbReference type="ChEBI" id="CHEBI:57288"/>
        <dbReference type="ChEBI" id="CHEBI:58342"/>
        <dbReference type="ChEBI" id="CHEBI:90726"/>
        <dbReference type="EC" id="2.3.1.16"/>
    </reaction>
</comment>
<dbReference type="CDD" id="cd00751">
    <property type="entry name" value="thiolase"/>
    <property type="match status" value="1"/>
</dbReference>
<dbReference type="PANTHER" id="PTHR43853:SF10">
    <property type="entry name" value="ACETYL-COA C-ACETYLTRANSFERASE"/>
    <property type="match status" value="1"/>
</dbReference>
<gene>
    <name evidence="11" type="ORF">CDV36_014534</name>
</gene>
<protein>
    <recommendedName>
        <fullName evidence="13">Thiolase N-terminal domain-containing protein</fullName>
    </recommendedName>
</protein>
<evidence type="ECO:0000256" key="7">
    <source>
        <dbReference type="ARBA" id="ARBA00047605"/>
    </source>
</evidence>
<dbReference type="SUPFAM" id="SSF48264">
    <property type="entry name" value="Cytochrome P450"/>
    <property type="match status" value="1"/>
</dbReference>
<dbReference type="GO" id="GO:0005506">
    <property type="term" value="F:iron ion binding"/>
    <property type="evidence" value="ECO:0007669"/>
    <property type="project" value="InterPro"/>
</dbReference>
<dbReference type="GO" id="GO:0004497">
    <property type="term" value="F:monooxygenase activity"/>
    <property type="evidence" value="ECO:0007669"/>
    <property type="project" value="InterPro"/>
</dbReference>
<evidence type="ECO:0000259" key="9">
    <source>
        <dbReference type="Pfam" id="PF00108"/>
    </source>
</evidence>
<keyword evidence="4 8" id="KW-0808">Transferase</keyword>
<evidence type="ECO:0000256" key="3">
    <source>
        <dbReference type="ARBA" id="ARBA00010982"/>
    </source>
</evidence>
<dbReference type="OrthoDB" id="5404651at2759"/>
<dbReference type="PANTHER" id="PTHR43853">
    <property type="entry name" value="3-KETOACYL-COA THIOLASE, PEROXISOMAL"/>
    <property type="match status" value="1"/>
</dbReference>
<dbReference type="InterPro" id="IPR016039">
    <property type="entry name" value="Thiolase-like"/>
</dbReference>
<comment type="cofactor">
    <cofactor evidence="1">
        <name>K(+)</name>
        <dbReference type="ChEBI" id="CHEBI:29103"/>
    </cofactor>
</comment>
<dbReference type="InterPro" id="IPR020617">
    <property type="entry name" value="Thiolase_C"/>
</dbReference>
<evidence type="ECO:0000259" key="10">
    <source>
        <dbReference type="Pfam" id="PF02803"/>
    </source>
</evidence>
<dbReference type="InterPro" id="IPR020615">
    <property type="entry name" value="Thiolase_acyl_enz_int_AS"/>
</dbReference>
<feature type="domain" description="Thiolase N-terminal" evidence="9">
    <location>
        <begin position="68"/>
        <end position="314"/>
    </location>
</feature>
<dbReference type="Proteomes" id="UP000277212">
    <property type="component" value="Unassembled WGS sequence"/>
</dbReference>
<dbReference type="Gene3D" id="3.40.47.10">
    <property type="match status" value="2"/>
</dbReference>
<dbReference type="Pfam" id="PF02803">
    <property type="entry name" value="Thiolase_C"/>
    <property type="match status" value="1"/>
</dbReference>
<dbReference type="PROSITE" id="PS00098">
    <property type="entry name" value="THIOLASE_1"/>
    <property type="match status" value="1"/>
</dbReference>
<keyword evidence="5" id="KW-0630">Potassium</keyword>
<dbReference type="NCBIfam" id="TIGR01930">
    <property type="entry name" value="AcCoA-C-Actrans"/>
    <property type="match status" value="1"/>
</dbReference>
<name>A0A3M2RHV9_9HYPO</name>
<keyword evidence="12" id="KW-1185">Reference proteome</keyword>
<sequence>MPKSGYGDVVPYAGSAGWSDRPLSFGMAVPTRAEMSEENRKLSGNLEHVFYPQCPDQLWQISKSPDDIVITTAVRTAITKAYKGGFKDTALESLIYKTLEQVHQRSNIDLALVEDICLGNVRDGRASTKLRAGALRAGFPNTTNSSSVNRFCSSGLKAIQDISNQIRAGEIQIGIAIGAESMTRGGKYLDETLAADVLTNPEAADVMLPMIQTSEILSNEFNISRLQQDEYAAESFRRAEVAQEKGWFADEIVPITCTVRDPKTGKTQDITITKDEGPRHGTTVEGLSRVKPAAPELGDKTTGGNASQVSDGVILMKRSRASELGLPVLAKFCGAAVAGVPPRIMGVGPAYAIPKLLDKFNLNKGDIDIFEINEAFASMGVYCLRELGLLHSKVNPRGGAIAIDDVDSAKVIYRHSTKFVKSKWYSCGDDPTRPDIYDVFTERDPRFYSGIRRKMVALYGMSSLLKLETFVDDCTAILEMRFGEMASLGEFLDVGHGVQCYAFDVIGNPTRFGFLDKGEDISGIMAAIHGFLRYL</sequence>
<keyword evidence="6 8" id="KW-0012">Acyltransferase</keyword>
<dbReference type="EMBL" id="NKUJ01000467">
    <property type="protein sequence ID" value="RMJ04804.1"/>
    <property type="molecule type" value="Genomic_DNA"/>
</dbReference>
<organism evidence="11 12">
    <name type="scientific">Fusarium kuroshium</name>
    <dbReference type="NCBI Taxonomy" id="2010991"/>
    <lineage>
        <taxon>Eukaryota</taxon>
        <taxon>Fungi</taxon>
        <taxon>Dikarya</taxon>
        <taxon>Ascomycota</taxon>
        <taxon>Pezizomycotina</taxon>
        <taxon>Sordariomycetes</taxon>
        <taxon>Hypocreomycetidae</taxon>
        <taxon>Hypocreales</taxon>
        <taxon>Nectriaceae</taxon>
        <taxon>Fusarium</taxon>
        <taxon>Fusarium solani species complex</taxon>
    </lineage>
</organism>
<dbReference type="InterPro" id="IPR020616">
    <property type="entry name" value="Thiolase_N"/>
</dbReference>